<feature type="transmembrane region" description="Helical" evidence="1">
    <location>
        <begin position="49"/>
        <end position="73"/>
    </location>
</feature>
<feature type="transmembrane region" description="Helical" evidence="1">
    <location>
        <begin position="132"/>
        <end position="153"/>
    </location>
</feature>
<protein>
    <submittedName>
        <fullName evidence="2">Uncharacterized protein</fullName>
    </submittedName>
</protein>
<proteinExistence type="predicted"/>
<organism evidence="2 3">
    <name type="scientific">Oceanobacillus limi</name>
    <dbReference type="NCBI Taxonomy" id="930131"/>
    <lineage>
        <taxon>Bacteria</taxon>
        <taxon>Bacillati</taxon>
        <taxon>Bacillota</taxon>
        <taxon>Bacilli</taxon>
        <taxon>Bacillales</taxon>
        <taxon>Bacillaceae</taxon>
        <taxon>Oceanobacillus</taxon>
    </lineage>
</organism>
<dbReference type="STRING" id="930131.SAMN05216389_10669"/>
<feature type="transmembrane region" description="Helical" evidence="1">
    <location>
        <begin position="94"/>
        <end position="120"/>
    </location>
</feature>
<feature type="transmembrane region" description="Helical" evidence="1">
    <location>
        <begin position="18"/>
        <end position="37"/>
    </location>
</feature>
<name>A0A1I0C7C0_9BACI</name>
<gene>
    <name evidence="2" type="ORF">SAMN05216389_10669</name>
</gene>
<dbReference type="EMBL" id="FOHE01000006">
    <property type="protein sequence ID" value="SET15278.1"/>
    <property type="molecule type" value="Genomic_DNA"/>
</dbReference>
<evidence type="ECO:0000313" key="2">
    <source>
        <dbReference type="EMBL" id="SET15278.1"/>
    </source>
</evidence>
<dbReference type="Proteomes" id="UP000198618">
    <property type="component" value="Unassembled WGS sequence"/>
</dbReference>
<reference evidence="2 3" key="1">
    <citation type="submission" date="2016-10" db="EMBL/GenBank/DDBJ databases">
        <authorList>
            <person name="de Groot N.N."/>
        </authorList>
    </citation>
    <scope>NUCLEOTIDE SEQUENCE [LARGE SCALE GENOMIC DNA]</scope>
    <source>
        <strain evidence="2 3">IBRC-M 10780</strain>
    </source>
</reference>
<sequence>MHTLVILSRMLKSLKIEITLIISYSFILVFYCSNPYAINPIEFTLYTKYLLPIGFFVWFLFSSRLNILLLRSIPHEWLVLNKLVHRPMAIQLRHVSTAFLCFLAIQIILGIVIATVNMMIFSSGFDNFILTFKLYIIYFMFPLLWSWIAGGAISCAQILFPPKKAILFSFILLTWITLLFCLEYRQNSFNIFIDNRWPYIDPIHSLAYLEHNLLFKLIFLTCSILVVFIFIMIKHKIIVSLISIAFLFFITYGVYSAEYNLQIDKKLLANDYQLYQQVEDTVKNNTEMTDNWRITGVDLEAESEYPIRIRLSIDKGSDLVRFSINEQFSISHVLSQNKNLEFEQYRNVVEIATNGVQSLTIYYEETLGTSFFPITSNVIYLPAESNWYPQYKNLKQYTVDSIGNFHSNVETNSCKRNEIVFGQSNYSWQGNNPNCLSIIKGPYERLEIHDTDLVIYQPFTTKRSNYVELKEHLLVVQNELCQLFYSSKDKLNCSVDPHSIVITPKSIGTDAFSLYDSTTHNGQYTFYVNPFLDVNDRPVTTHLMELSTFLIPYRLLEDEKLSILVSQYLNEKLDIETTGYINWVRDSSSITSEEWDDFSGLSIGDKEKILKHMFSEPRSGG</sequence>
<evidence type="ECO:0000256" key="1">
    <source>
        <dbReference type="SAM" id="Phobius"/>
    </source>
</evidence>
<keyword evidence="3" id="KW-1185">Reference proteome</keyword>
<feature type="transmembrane region" description="Helical" evidence="1">
    <location>
        <begin position="213"/>
        <end position="231"/>
    </location>
</feature>
<keyword evidence="1" id="KW-1133">Transmembrane helix</keyword>
<keyword evidence="1" id="KW-0472">Membrane</keyword>
<evidence type="ECO:0000313" key="3">
    <source>
        <dbReference type="Proteomes" id="UP000198618"/>
    </source>
</evidence>
<feature type="transmembrane region" description="Helical" evidence="1">
    <location>
        <begin position="165"/>
        <end position="185"/>
    </location>
</feature>
<keyword evidence="1" id="KW-0812">Transmembrane</keyword>
<feature type="transmembrane region" description="Helical" evidence="1">
    <location>
        <begin position="238"/>
        <end position="255"/>
    </location>
</feature>
<dbReference type="AlphaFoldDB" id="A0A1I0C7C0"/>
<accession>A0A1I0C7C0</accession>